<accession>A0ABQ3EQ39</accession>
<evidence type="ECO:0000313" key="5">
    <source>
        <dbReference type="Proteomes" id="UP000642673"/>
    </source>
</evidence>
<proteinExistence type="inferred from homology"/>
<name>A0ABQ3EQ39_9ACTN</name>
<dbReference type="InterPro" id="IPR036513">
    <property type="entry name" value="STAS_dom_sf"/>
</dbReference>
<organism evidence="4 5">
    <name type="scientific">Streptomyces cirratus</name>
    <dbReference type="NCBI Taxonomy" id="68187"/>
    <lineage>
        <taxon>Bacteria</taxon>
        <taxon>Bacillati</taxon>
        <taxon>Actinomycetota</taxon>
        <taxon>Actinomycetes</taxon>
        <taxon>Kitasatosporales</taxon>
        <taxon>Streptomycetaceae</taxon>
        <taxon>Streptomyces</taxon>
    </lineage>
</organism>
<feature type="domain" description="STAS" evidence="3">
    <location>
        <begin position="13"/>
        <end position="113"/>
    </location>
</feature>
<dbReference type="PANTHER" id="PTHR33495">
    <property type="entry name" value="ANTI-SIGMA FACTOR ANTAGONIST TM_1081-RELATED-RELATED"/>
    <property type="match status" value="1"/>
</dbReference>
<dbReference type="InterPro" id="IPR002645">
    <property type="entry name" value="STAS_dom"/>
</dbReference>
<dbReference type="CDD" id="cd07043">
    <property type="entry name" value="STAS_anti-anti-sigma_factors"/>
    <property type="match status" value="1"/>
</dbReference>
<evidence type="ECO:0000256" key="2">
    <source>
        <dbReference type="RuleBase" id="RU003749"/>
    </source>
</evidence>
<dbReference type="Gene3D" id="3.30.750.24">
    <property type="entry name" value="STAS domain"/>
    <property type="match status" value="1"/>
</dbReference>
<keyword evidence="5" id="KW-1185">Reference proteome</keyword>
<comment type="caution">
    <text evidence="4">The sequence shown here is derived from an EMBL/GenBank/DDBJ whole genome shotgun (WGS) entry which is preliminary data.</text>
</comment>
<dbReference type="EMBL" id="BMVP01000003">
    <property type="protein sequence ID" value="GHB50901.1"/>
    <property type="molecule type" value="Genomic_DNA"/>
</dbReference>
<evidence type="ECO:0000256" key="1">
    <source>
        <dbReference type="ARBA" id="ARBA00009013"/>
    </source>
</evidence>
<dbReference type="PROSITE" id="PS50801">
    <property type="entry name" value="STAS"/>
    <property type="match status" value="1"/>
</dbReference>
<dbReference type="NCBIfam" id="TIGR00377">
    <property type="entry name" value="ant_ant_sig"/>
    <property type="match status" value="1"/>
</dbReference>
<dbReference type="Pfam" id="PF01740">
    <property type="entry name" value="STAS"/>
    <property type="match status" value="1"/>
</dbReference>
<dbReference type="RefSeq" id="WP_190183759.1">
    <property type="nucleotide sequence ID" value="NZ_BMVP01000003.1"/>
</dbReference>
<dbReference type="PANTHER" id="PTHR33495:SF2">
    <property type="entry name" value="ANTI-SIGMA FACTOR ANTAGONIST TM_1081-RELATED"/>
    <property type="match status" value="1"/>
</dbReference>
<dbReference type="Proteomes" id="UP000642673">
    <property type="component" value="Unassembled WGS sequence"/>
</dbReference>
<protein>
    <recommendedName>
        <fullName evidence="2">Anti-sigma factor antagonist</fullName>
    </recommendedName>
</protein>
<evidence type="ECO:0000313" key="4">
    <source>
        <dbReference type="EMBL" id="GHB50901.1"/>
    </source>
</evidence>
<evidence type="ECO:0000259" key="3">
    <source>
        <dbReference type="PROSITE" id="PS50801"/>
    </source>
</evidence>
<reference evidence="5" key="1">
    <citation type="journal article" date="2019" name="Int. J. Syst. Evol. Microbiol.">
        <title>The Global Catalogue of Microorganisms (GCM) 10K type strain sequencing project: providing services to taxonomists for standard genome sequencing and annotation.</title>
        <authorList>
            <consortium name="The Broad Institute Genomics Platform"/>
            <consortium name="The Broad Institute Genome Sequencing Center for Infectious Disease"/>
            <person name="Wu L."/>
            <person name="Ma J."/>
        </authorList>
    </citation>
    <scope>NUCLEOTIDE SEQUENCE [LARGE SCALE GENOMIC DNA]</scope>
    <source>
        <strain evidence="5">JCM 4738</strain>
    </source>
</reference>
<comment type="similarity">
    <text evidence="1 2">Belongs to the anti-sigma-factor antagonist family.</text>
</comment>
<sequence length="139" mass="14284">MFSVVVRQDARGVVFALRGELDFESVVQLHEAGEQELGRGPGVGPVVADCSDLEFCDSSGVGALVRFFQQLSAQGRALRLACVPDSVARLFSLTGLDQVFSVHADVSDALVAGTGGREIVAPGAAGADKPVQPSGGQGT</sequence>
<gene>
    <name evidence="4" type="primary">arsI</name>
    <name evidence="4" type="ORF">GCM10010347_20730</name>
</gene>
<dbReference type="SUPFAM" id="SSF52091">
    <property type="entry name" value="SpoIIaa-like"/>
    <property type="match status" value="1"/>
</dbReference>
<dbReference type="InterPro" id="IPR003658">
    <property type="entry name" value="Anti-sigma_ant"/>
</dbReference>